<evidence type="ECO:0000313" key="9">
    <source>
        <dbReference type="EMBL" id="KCZ89678.1"/>
    </source>
</evidence>
<feature type="transmembrane region" description="Helical" evidence="7">
    <location>
        <begin position="162"/>
        <end position="179"/>
    </location>
</feature>
<feature type="transmembrane region" description="Helical" evidence="7">
    <location>
        <begin position="45"/>
        <end position="63"/>
    </location>
</feature>
<dbReference type="PANTHER" id="PTHR43066">
    <property type="entry name" value="RHOMBOID-RELATED PROTEIN"/>
    <property type="match status" value="1"/>
</dbReference>
<dbReference type="GO" id="GO:0016020">
    <property type="term" value="C:membrane"/>
    <property type="evidence" value="ECO:0007669"/>
    <property type="project" value="UniProtKB-SubCell"/>
</dbReference>
<protein>
    <submittedName>
        <fullName evidence="9">S54 family peptidase</fullName>
    </submittedName>
</protein>
<keyword evidence="3" id="KW-0997">Cell inner membrane</keyword>
<dbReference type="Proteomes" id="UP000024816">
    <property type="component" value="Unassembled WGS sequence"/>
</dbReference>
<evidence type="ECO:0000256" key="3">
    <source>
        <dbReference type="ARBA" id="ARBA00022519"/>
    </source>
</evidence>
<evidence type="ECO:0000256" key="1">
    <source>
        <dbReference type="ARBA" id="ARBA00004141"/>
    </source>
</evidence>
<evidence type="ECO:0000313" key="10">
    <source>
        <dbReference type="Proteomes" id="UP000024816"/>
    </source>
</evidence>
<feature type="transmembrane region" description="Helical" evidence="7">
    <location>
        <begin position="75"/>
        <end position="95"/>
    </location>
</feature>
<comment type="subcellular location">
    <subcellularLocation>
        <location evidence="1">Membrane</location>
        <topology evidence="1">Multi-pass membrane protein</topology>
    </subcellularLocation>
</comment>
<dbReference type="PATRIC" id="fig|1280952.3.peg.1089"/>
<keyword evidence="5 7" id="KW-1133">Transmembrane helix</keyword>
<dbReference type="InterPro" id="IPR035952">
    <property type="entry name" value="Rhomboid-like_sf"/>
</dbReference>
<keyword evidence="10" id="KW-1185">Reference proteome</keyword>
<name>A0A059FGQ6_9PROT</name>
<keyword evidence="2" id="KW-1003">Cell membrane</keyword>
<evidence type="ECO:0000256" key="5">
    <source>
        <dbReference type="ARBA" id="ARBA00022989"/>
    </source>
</evidence>
<dbReference type="Pfam" id="PF01694">
    <property type="entry name" value="Rhomboid"/>
    <property type="match status" value="1"/>
</dbReference>
<evidence type="ECO:0000256" key="2">
    <source>
        <dbReference type="ARBA" id="ARBA00022475"/>
    </source>
</evidence>
<proteinExistence type="predicted"/>
<dbReference type="AlphaFoldDB" id="A0A059FGQ6"/>
<organism evidence="9 10">
    <name type="scientific">Hyphomonas jannaschiana VP2</name>
    <dbReference type="NCBI Taxonomy" id="1280952"/>
    <lineage>
        <taxon>Bacteria</taxon>
        <taxon>Pseudomonadati</taxon>
        <taxon>Pseudomonadota</taxon>
        <taxon>Alphaproteobacteria</taxon>
        <taxon>Hyphomonadales</taxon>
        <taxon>Hyphomonadaceae</taxon>
        <taxon>Hyphomonas</taxon>
    </lineage>
</organism>
<reference evidence="9 10" key="1">
    <citation type="journal article" date="2014" name="Antonie Van Leeuwenhoek">
        <title>Hyphomonas beringensis sp. nov. and Hyphomonas chukchiensis sp. nov., isolated from surface seawater of the Bering Sea and Chukchi Sea.</title>
        <authorList>
            <person name="Li C."/>
            <person name="Lai Q."/>
            <person name="Li G."/>
            <person name="Dong C."/>
            <person name="Wang J."/>
            <person name="Liao Y."/>
            <person name="Shao Z."/>
        </authorList>
    </citation>
    <scope>NUCLEOTIDE SEQUENCE [LARGE SCALE GENOMIC DNA]</scope>
    <source>
        <strain evidence="9 10">VP2</strain>
    </source>
</reference>
<keyword evidence="6 7" id="KW-0472">Membrane</keyword>
<evidence type="ECO:0000256" key="7">
    <source>
        <dbReference type="SAM" id="Phobius"/>
    </source>
</evidence>
<feature type="transmembrane region" description="Helical" evidence="7">
    <location>
        <begin position="101"/>
        <end position="121"/>
    </location>
</feature>
<dbReference type="STRING" id="1280952.HJA_05482"/>
<feature type="transmembrane region" description="Helical" evidence="7">
    <location>
        <begin position="133"/>
        <end position="156"/>
    </location>
</feature>
<sequence length="186" mass="19853">MLSLLSLQPDRFWAWAGQGAPGAVPYTSPVEALVPFLTEAFLHDGWAAAILNAALIVIFGRLVHASLSIGRRSGAIPFLIVFSVAVMGGSLLHLLTQYPAGSGLIGASGGASGLFAAWVLIQEGRGGQILSKRFLVVFLFFAAVNLALWLMGPSLIGVRMSWQAHLGGFLAGALMFQFYRARRRVL</sequence>
<dbReference type="GO" id="GO:0004252">
    <property type="term" value="F:serine-type endopeptidase activity"/>
    <property type="evidence" value="ECO:0007669"/>
    <property type="project" value="InterPro"/>
</dbReference>
<gene>
    <name evidence="9" type="ORF">HJA_05482</name>
</gene>
<dbReference type="EMBL" id="ARYJ01000003">
    <property type="protein sequence ID" value="KCZ89678.1"/>
    <property type="molecule type" value="Genomic_DNA"/>
</dbReference>
<dbReference type="PANTHER" id="PTHR43066:SF26">
    <property type="entry name" value="RHOMBOID PROTEASE GLPG"/>
    <property type="match status" value="1"/>
</dbReference>
<evidence type="ECO:0000256" key="4">
    <source>
        <dbReference type="ARBA" id="ARBA00022692"/>
    </source>
</evidence>
<dbReference type="Gene3D" id="1.20.1540.10">
    <property type="entry name" value="Rhomboid-like"/>
    <property type="match status" value="1"/>
</dbReference>
<accession>A0A059FGQ6</accession>
<feature type="domain" description="Peptidase S54 rhomboid" evidence="8">
    <location>
        <begin position="33"/>
        <end position="176"/>
    </location>
</feature>
<dbReference type="RefSeq" id="WP_035579295.1">
    <property type="nucleotide sequence ID" value="NZ_ARYJ01000003.1"/>
</dbReference>
<dbReference type="eggNOG" id="COG0705">
    <property type="taxonomic scope" value="Bacteria"/>
</dbReference>
<keyword evidence="4 7" id="KW-0812">Transmembrane</keyword>
<comment type="caution">
    <text evidence="9">The sequence shown here is derived from an EMBL/GenBank/DDBJ whole genome shotgun (WGS) entry which is preliminary data.</text>
</comment>
<evidence type="ECO:0000259" key="8">
    <source>
        <dbReference type="Pfam" id="PF01694"/>
    </source>
</evidence>
<dbReference type="InterPro" id="IPR022764">
    <property type="entry name" value="Peptidase_S54_rhomboid_dom"/>
</dbReference>
<evidence type="ECO:0000256" key="6">
    <source>
        <dbReference type="ARBA" id="ARBA00023136"/>
    </source>
</evidence>
<dbReference type="SUPFAM" id="SSF144091">
    <property type="entry name" value="Rhomboid-like"/>
    <property type="match status" value="1"/>
</dbReference>